<proteinExistence type="inferred from homology"/>
<evidence type="ECO:0000313" key="4">
    <source>
        <dbReference type="EMBL" id="EGD74634.1"/>
    </source>
</evidence>
<dbReference type="GO" id="GO:0005829">
    <property type="term" value="C:cytosol"/>
    <property type="evidence" value="ECO:0007669"/>
    <property type="project" value="TreeGrafter"/>
</dbReference>
<dbReference type="PROSITE" id="PS50250">
    <property type="entry name" value="PCI"/>
    <property type="match status" value="1"/>
</dbReference>
<dbReference type="InterPro" id="IPR035298">
    <property type="entry name" value="PSMD13"/>
</dbReference>
<dbReference type="OMA" id="ANKRTIT"/>
<evidence type="ECO:0000313" key="5">
    <source>
        <dbReference type="Proteomes" id="UP000007799"/>
    </source>
</evidence>
<keyword evidence="5" id="KW-1185">Reference proteome</keyword>
<dbReference type="Pfam" id="PF01399">
    <property type="entry name" value="PCI"/>
    <property type="match status" value="1"/>
</dbReference>
<dbReference type="GO" id="GO:0006511">
    <property type="term" value="P:ubiquitin-dependent protein catabolic process"/>
    <property type="evidence" value="ECO:0007669"/>
    <property type="project" value="TreeGrafter"/>
</dbReference>
<sequence>MAEAYIEKQLANARGDDEDVWKEVQTLHNRKLWHQLSVKITEMLSSDLFASGGMVELHDSFIVHFYDRINLQTYAKMCLTVATQYESPHDALAFFEQCLERVSGDALARVCIISAMAELHLLLNQTDVTKAKLKEAEALLEEQAGVTEMHANFYRVAAEYYKNQGVYHEFYTNALRYLGCIELDTLGPEQQVQRAFDLALAAILGKGVYNFGELLAHPILESLRSTSKEWLIDLLYAFNSGDLAKFEFLQPQWGSDPDLKANESVMQEKIRLLALMEMVFRAPANNRRLAFDAIGDATKTPVDQVEMLVMKALSLGLVRGSLDEVDSVAVLTWVQPRVLSQQQVEAMATRFNAWTATVDQTASAMETRAPELYAL</sequence>
<dbReference type="FunCoup" id="F2UDD9">
    <property type="interactions" value="1828"/>
</dbReference>
<keyword evidence="2" id="KW-0647">Proteasome</keyword>
<dbReference type="GeneID" id="16073464"/>
<dbReference type="InterPro" id="IPR000717">
    <property type="entry name" value="PCI_dom"/>
</dbReference>
<comment type="similarity">
    <text evidence="1">Belongs to the proteasome subunit S11 family.</text>
</comment>
<dbReference type="PANTHER" id="PTHR10539:SF0">
    <property type="entry name" value="26S PROTEASOME NON-ATPASE REGULATORY SUBUNIT 13"/>
    <property type="match status" value="1"/>
</dbReference>
<dbReference type="OrthoDB" id="1093at2759"/>
<dbReference type="SUPFAM" id="SSF46785">
    <property type="entry name" value="Winged helix' DNA-binding domain"/>
    <property type="match status" value="1"/>
</dbReference>
<name>F2UDD9_SALR5</name>
<dbReference type="eggNOG" id="KOG2908">
    <property type="taxonomic scope" value="Eukaryota"/>
</dbReference>
<dbReference type="AlphaFoldDB" id="F2UDD9"/>
<evidence type="ECO:0000256" key="2">
    <source>
        <dbReference type="ARBA" id="ARBA00022942"/>
    </source>
</evidence>
<dbReference type="Proteomes" id="UP000007799">
    <property type="component" value="Unassembled WGS sequence"/>
</dbReference>
<dbReference type="InterPro" id="IPR054179">
    <property type="entry name" value="PSD13_N"/>
</dbReference>
<dbReference type="InParanoid" id="F2UDD9"/>
<feature type="domain" description="PCI" evidence="3">
    <location>
        <begin position="169"/>
        <end position="336"/>
    </location>
</feature>
<evidence type="ECO:0000256" key="1">
    <source>
        <dbReference type="ARBA" id="ARBA00006207"/>
    </source>
</evidence>
<dbReference type="InterPro" id="IPR036390">
    <property type="entry name" value="WH_DNA-bd_sf"/>
</dbReference>
<dbReference type="PANTHER" id="PTHR10539">
    <property type="entry name" value="26S PROTEASOME NON-ATPASE REGULATORY SUBUNIT 13"/>
    <property type="match status" value="1"/>
</dbReference>
<protein>
    <recommendedName>
        <fullName evidence="3">PCI domain-containing protein</fullName>
    </recommendedName>
</protein>
<reference evidence="4" key="1">
    <citation type="submission" date="2009-08" db="EMBL/GenBank/DDBJ databases">
        <title>Annotation of Salpingoeca rosetta.</title>
        <authorList>
            <consortium name="The Broad Institute Genome Sequencing Platform"/>
            <person name="Russ C."/>
            <person name="Cuomo C."/>
            <person name="Burger G."/>
            <person name="Gray M.W."/>
            <person name="Holland P.W.H."/>
            <person name="King N."/>
            <person name="Lang F.B.F."/>
            <person name="Roger A.J."/>
            <person name="Ruiz-Trillo I."/>
            <person name="Young S.K."/>
            <person name="Zeng Q."/>
            <person name="Gargeya S."/>
            <person name="Alvarado L."/>
            <person name="Berlin A."/>
            <person name="Chapman S.B."/>
            <person name="Chen Z."/>
            <person name="Freedman E."/>
            <person name="Gellesch M."/>
            <person name="Goldberg J."/>
            <person name="Griggs A."/>
            <person name="Gujja S."/>
            <person name="Heilman E."/>
            <person name="Heiman D."/>
            <person name="Howarth C."/>
            <person name="Mehta T."/>
            <person name="Neiman D."/>
            <person name="Pearson M."/>
            <person name="Roberts A."/>
            <person name="Saif S."/>
            <person name="Shea T."/>
            <person name="Shenoy N."/>
            <person name="Sisk P."/>
            <person name="Stolte C."/>
            <person name="Sykes S."/>
            <person name="White J."/>
            <person name="Yandava C."/>
            <person name="Haas B."/>
            <person name="Nusbaum C."/>
            <person name="Birren B."/>
        </authorList>
    </citation>
    <scope>NUCLEOTIDE SEQUENCE [LARGE SCALE GENOMIC DNA]</scope>
    <source>
        <strain evidence="4">ATCC 50818</strain>
    </source>
</reference>
<accession>F2UDD9</accession>
<dbReference type="GO" id="GO:0005634">
    <property type="term" value="C:nucleus"/>
    <property type="evidence" value="ECO:0007669"/>
    <property type="project" value="TreeGrafter"/>
</dbReference>
<dbReference type="EMBL" id="GL832969">
    <property type="protein sequence ID" value="EGD74634.1"/>
    <property type="molecule type" value="Genomic_DNA"/>
</dbReference>
<organism evidence="5">
    <name type="scientific">Salpingoeca rosetta (strain ATCC 50818 / BSB-021)</name>
    <dbReference type="NCBI Taxonomy" id="946362"/>
    <lineage>
        <taxon>Eukaryota</taxon>
        <taxon>Choanoflagellata</taxon>
        <taxon>Craspedida</taxon>
        <taxon>Salpingoecidae</taxon>
        <taxon>Salpingoeca</taxon>
    </lineage>
</organism>
<evidence type="ECO:0000259" key="3">
    <source>
        <dbReference type="PROSITE" id="PS50250"/>
    </source>
</evidence>
<dbReference type="Pfam" id="PF22037">
    <property type="entry name" value="PSD13_N"/>
    <property type="match status" value="1"/>
</dbReference>
<dbReference type="GO" id="GO:0005198">
    <property type="term" value="F:structural molecule activity"/>
    <property type="evidence" value="ECO:0007669"/>
    <property type="project" value="TreeGrafter"/>
</dbReference>
<dbReference type="RefSeq" id="XP_004992891.1">
    <property type="nucleotide sequence ID" value="XM_004992834.1"/>
</dbReference>
<dbReference type="GO" id="GO:0008541">
    <property type="term" value="C:proteasome regulatory particle, lid subcomplex"/>
    <property type="evidence" value="ECO:0007669"/>
    <property type="project" value="TreeGrafter"/>
</dbReference>
<dbReference type="KEGG" id="sre:PTSG_12378"/>
<gene>
    <name evidence="4" type="ORF">PTSG_12378</name>
</gene>
<dbReference type="SMART" id="SM00088">
    <property type="entry name" value="PINT"/>
    <property type="match status" value="1"/>
</dbReference>
<dbReference type="STRING" id="946362.F2UDD9"/>